<evidence type="ECO:0000259" key="1">
    <source>
        <dbReference type="Pfam" id="PF01425"/>
    </source>
</evidence>
<dbReference type="NCBIfam" id="NF005686">
    <property type="entry name" value="PRK07486.1"/>
    <property type="match status" value="1"/>
</dbReference>
<dbReference type="RefSeq" id="WP_087135055.1">
    <property type="nucleotide sequence ID" value="NZ_FCOG02000027.1"/>
</dbReference>
<feature type="domain" description="Amidase" evidence="1">
    <location>
        <begin position="67"/>
        <end position="497"/>
    </location>
</feature>
<proteinExistence type="predicted"/>
<dbReference type="InterPro" id="IPR019546">
    <property type="entry name" value="TAT_signal_bac_arc"/>
</dbReference>
<accession>A0A7Z7N459</accession>
<reference evidence="2 3" key="1">
    <citation type="submission" date="2017-09" db="EMBL/GenBank/DDBJ databases">
        <authorList>
            <person name="Varghese N."/>
            <person name="Submissions S."/>
        </authorList>
    </citation>
    <scope>NUCLEOTIDE SEQUENCE [LARGE SCALE GENOMIC DNA]</scope>
    <source>
        <strain evidence="2 3">OK806</strain>
    </source>
</reference>
<dbReference type="SUPFAM" id="SSF75304">
    <property type="entry name" value="Amidase signature (AS) enzymes"/>
    <property type="match status" value="1"/>
</dbReference>
<dbReference type="EMBL" id="OCSU01000002">
    <property type="protein sequence ID" value="SOE81626.1"/>
    <property type="molecule type" value="Genomic_DNA"/>
</dbReference>
<dbReference type="Gene3D" id="3.90.1300.10">
    <property type="entry name" value="Amidase signature (AS) domain"/>
    <property type="match status" value="1"/>
</dbReference>
<dbReference type="PANTHER" id="PTHR11895">
    <property type="entry name" value="TRANSAMIDASE"/>
    <property type="match status" value="1"/>
</dbReference>
<dbReference type="InterPro" id="IPR023631">
    <property type="entry name" value="Amidase_dom"/>
</dbReference>
<gene>
    <name evidence="2" type="ORF">SAMN05446927_4915</name>
</gene>
<dbReference type="GO" id="GO:0003824">
    <property type="term" value="F:catalytic activity"/>
    <property type="evidence" value="ECO:0007669"/>
    <property type="project" value="InterPro"/>
</dbReference>
<dbReference type="Proteomes" id="UP000219522">
    <property type="component" value="Unassembled WGS sequence"/>
</dbReference>
<dbReference type="InterPro" id="IPR000120">
    <property type="entry name" value="Amidase"/>
</dbReference>
<comment type="caution">
    <text evidence="2">The sequence shown here is derived from an EMBL/GenBank/DDBJ whole genome shotgun (WGS) entry which is preliminary data.</text>
</comment>
<evidence type="ECO:0000313" key="2">
    <source>
        <dbReference type="EMBL" id="SOE81626.1"/>
    </source>
</evidence>
<sequence>MNDQPARPFSRRDFLGTVGALSVAGLGSTLGASRNAHATTAAVGDIVSMPAYRLSAAIHLKEVSCREVMTAYLDHIDRVNPKVNAIVARRERSALLAEAAEKDAQLASGQSSGWMHGMPQAPKDLAATKGIVTTFGSPIFRNHIPQADAFMVERMRRAGAIFIGKTNTPEFGLGSQTYNTVYGPTRNPYDPSKTCGGSSGGAATSLALRMLPVADGSDFAGSLRNPAAFCNVYGFRPSEGRVPYGPTGEVFVQQLGYEGAMGRTVKDIAMLLSVQSGYDARAPLSLKEDPQTFIAPLEADHKGRRIAWLGDWNGYLAMEPGILDLCGSGLATLRSIGCEVDETRVPFSPERLWRTFLVHRHFLAGGGLAAFEADPAKRALLKPEARWEVEGMRKLSAADIYSASADRSAWYQTVLAVFERYDAIAVPTAQVFPFDVDTHWPTHIAGRPMDTYHRWMEVALPWTLSGCPVVNVPVGFNQAGLPMGMQLIGRPTGDLDVLRLAHAYEAARDPAGTRLPRLIAAT</sequence>
<dbReference type="InterPro" id="IPR006311">
    <property type="entry name" value="TAT_signal"/>
</dbReference>
<dbReference type="PROSITE" id="PS51318">
    <property type="entry name" value="TAT"/>
    <property type="match status" value="1"/>
</dbReference>
<keyword evidence="3" id="KW-1185">Reference proteome</keyword>
<dbReference type="InterPro" id="IPR036928">
    <property type="entry name" value="AS_sf"/>
</dbReference>
<dbReference type="PROSITE" id="PS00571">
    <property type="entry name" value="AMIDASES"/>
    <property type="match status" value="1"/>
</dbReference>
<organism evidence="2 3">
    <name type="scientific">Caballeronia arationis</name>
    <dbReference type="NCBI Taxonomy" id="1777142"/>
    <lineage>
        <taxon>Bacteria</taxon>
        <taxon>Pseudomonadati</taxon>
        <taxon>Pseudomonadota</taxon>
        <taxon>Betaproteobacteria</taxon>
        <taxon>Burkholderiales</taxon>
        <taxon>Burkholderiaceae</taxon>
        <taxon>Caballeronia</taxon>
    </lineage>
</organism>
<name>A0A7Z7N459_9BURK</name>
<dbReference type="Pfam" id="PF01425">
    <property type="entry name" value="Amidase"/>
    <property type="match status" value="1"/>
</dbReference>
<evidence type="ECO:0000313" key="3">
    <source>
        <dbReference type="Proteomes" id="UP000219522"/>
    </source>
</evidence>
<dbReference type="AlphaFoldDB" id="A0A7Z7N459"/>
<dbReference type="PANTHER" id="PTHR11895:SF76">
    <property type="entry name" value="INDOLEACETAMIDE HYDROLASE"/>
    <property type="match status" value="1"/>
</dbReference>
<dbReference type="NCBIfam" id="TIGR01409">
    <property type="entry name" value="TAT_signal_seq"/>
    <property type="match status" value="1"/>
</dbReference>
<dbReference type="OrthoDB" id="8576090at2"/>
<dbReference type="InterPro" id="IPR020556">
    <property type="entry name" value="Amidase_CS"/>
</dbReference>
<protein>
    <submittedName>
        <fullName evidence="2">Tat (Twin-arginine translocation) pathway signal sequence</fullName>
    </submittedName>
</protein>